<keyword evidence="4" id="KW-1185">Reference proteome</keyword>
<gene>
    <name evidence="3" type="ORF">HPULCUR_004768</name>
</gene>
<name>A0ABP9XX71_9FUNG</name>
<evidence type="ECO:0000256" key="1">
    <source>
        <dbReference type="SAM" id="MobiDB-lite"/>
    </source>
</evidence>
<reference evidence="3 4" key="1">
    <citation type="submission" date="2024-04" db="EMBL/GenBank/DDBJ databases">
        <title>genome sequences of Mucor flavus KT1a and Helicostylum pulchrum KT1b strains isolation_sourced from the surface of a dry-aged beef.</title>
        <authorList>
            <person name="Toyotome T."/>
            <person name="Hosono M."/>
            <person name="Torimaru M."/>
            <person name="Fukuda K."/>
            <person name="Mikami N."/>
        </authorList>
    </citation>
    <scope>NUCLEOTIDE SEQUENCE [LARGE SCALE GENOMIC DNA]</scope>
    <source>
        <strain evidence="3 4">KT1b</strain>
    </source>
</reference>
<sequence>MATNHLLFRPPSLLELPLELLLKISEYLTFADLWYLATGSHHCRAVAYQIIWHRYRIDLSRPQLNAFNHIVHAALAYISRHGYNKNNVIDQTIIQSVSNRLAVEIYDRSPLKNWEPCLDFFLDKTLGIILDHVFLDPLLDTVQKHTTFTDLIIKNRKTTSVILDQPVITNLSNNNQQHSLITEFYPTKVGRLMTSFLTTLYPTMIALFETEPTTEIHHRLLLNHINRHLDNLSSRYHNHHRRRLVLNASPRSARVTALAAVQQHNLFLRLNFRILIRLIGTLVQTDLLSPNDLEIITRQRIQFFFLTFQQVAHTNEQVQGDPIKSDTSSVKPIIQQQQQQQQVSFYDSLKNKSHYCWQMWLEEIEFQMEIFLDLTRAVLLLQQDQIESSTTTSNNTSNTTTTTTTTTTSTRSGDLSTVSTMLDNTVSALISTRSNNNYQQVPVVLSPSTSSV</sequence>
<proteinExistence type="predicted"/>
<protein>
    <recommendedName>
        <fullName evidence="2">F-box domain-containing protein</fullName>
    </recommendedName>
</protein>
<dbReference type="Proteomes" id="UP001476247">
    <property type="component" value="Unassembled WGS sequence"/>
</dbReference>
<accession>A0ABP9XX71</accession>
<evidence type="ECO:0000313" key="3">
    <source>
        <dbReference type="EMBL" id="GAA5799354.1"/>
    </source>
</evidence>
<feature type="region of interest" description="Disordered" evidence="1">
    <location>
        <begin position="389"/>
        <end position="416"/>
    </location>
</feature>
<comment type="caution">
    <text evidence="3">The sequence shown here is derived from an EMBL/GenBank/DDBJ whole genome shotgun (WGS) entry which is preliminary data.</text>
</comment>
<feature type="domain" description="F-box" evidence="2">
    <location>
        <begin position="10"/>
        <end position="55"/>
    </location>
</feature>
<dbReference type="PROSITE" id="PS50181">
    <property type="entry name" value="FBOX"/>
    <property type="match status" value="1"/>
</dbReference>
<feature type="compositionally biased region" description="Low complexity" evidence="1">
    <location>
        <begin position="389"/>
        <end position="410"/>
    </location>
</feature>
<dbReference type="InterPro" id="IPR001810">
    <property type="entry name" value="F-box_dom"/>
</dbReference>
<evidence type="ECO:0000259" key="2">
    <source>
        <dbReference type="PROSITE" id="PS50181"/>
    </source>
</evidence>
<evidence type="ECO:0000313" key="4">
    <source>
        <dbReference type="Proteomes" id="UP001476247"/>
    </source>
</evidence>
<organism evidence="3 4">
    <name type="scientific">Helicostylum pulchrum</name>
    <dbReference type="NCBI Taxonomy" id="562976"/>
    <lineage>
        <taxon>Eukaryota</taxon>
        <taxon>Fungi</taxon>
        <taxon>Fungi incertae sedis</taxon>
        <taxon>Mucoromycota</taxon>
        <taxon>Mucoromycotina</taxon>
        <taxon>Mucoromycetes</taxon>
        <taxon>Mucorales</taxon>
        <taxon>Mucorineae</taxon>
        <taxon>Mucoraceae</taxon>
        <taxon>Helicostylum</taxon>
    </lineage>
</organism>
<dbReference type="EMBL" id="BAABUJ010000012">
    <property type="protein sequence ID" value="GAA5799354.1"/>
    <property type="molecule type" value="Genomic_DNA"/>
</dbReference>